<sequence length="308" mass="34063">MRRLRLEDLPSVEEPLALALGVFDGIHLGHQEVMARAKTQAGAAGGLAGVVTFEPHPVQVLAPERAPRRLLASLAHKERLLAELGLDLMVVVAFDEEFAAREAEDFLAQLAQAPRLRALAMGQDWRFGKERRGNVALLEKFGQEQGVAIEAVPAVMKAGERISSTRIRQALRDGNLAAAEEMLGRQYSILGTVSQGRQLGRTLGFPTANVVPQGEQLPPDGVWVVQTRTDGEAWRGGVANLGHRPTLEAEEERVLEVHLLDWQGDLYDQELEVRFLRQLRPEQKFTGLDALQKQIARDVAKARDYLAR</sequence>
<dbReference type="InterPro" id="IPR002606">
    <property type="entry name" value="Riboflavin_kinase_bac"/>
</dbReference>
<dbReference type="EC" id="2.7.1.26" evidence="15"/>
<name>A0A934VLE9_9BACT</name>
<dbReference type="InterPro" id="IPR023468">
    <property type="entry name" value="Riboflavin_kinase"/>
</dbReference>
<evidence type="ECO:0000256" key="11">
    <source>
        <dbReference type="ARBA" id="ARBA00022840"/>
    </source>
</evidence>
<evidence type="ECO:0000256" key="14">
    <source>
        <dbReference type="ARBA" id="ARBA00049494"/>
    </source>
</evidence>
<dbReference type="EMBL" id="JAENIO010000003">
    <property type="protein sequence ID" value="MBK1832820.1"/>
    <property type="molecule type" value="Genomic_DNA"/>
</dbReference>
<dbReference type="InterPro" id="IPR014729">
    <property type="entry name" value="Rossmann-like_a/b/a_fold"/>
</dbReference>
<dbReference type="NCBIfam" id="TIGR00083">
    <property type="entry name" value="ribF"/>
    <property type="match status" value="1"/>
</dbReference>
<dbReference type="NCBIfam" id="NF004160">
    <property type="entry name" value="PRK05627.1-3"/>
    <property type="match status" value="1"/>
</dbReference>
<evidence type="ECO:0000256" key="5">
    <source>
        <dbReference type="ARBA" id="ARBA00022643"/>
    </source>
</evidence>
<comment type="similarity">
    <text evidence="15">Belongs to the ribF family.</text>
</comment>
<dbReference type="Gene3D" id="2.40.30.30">
    <property type="entry name" value="Riboflavin kinase-like"/>
    <property type="match status" value="1"/>
</dbReference>
<keyword evidence="6 15" id="KW-0808">Transferase</keyword>
<comment type="catalytic activity">
    <reaction evidence="14 15">
        <text>FMN + ATP + H(+) = FAD + diphosphate</text>
        <dbReference type="Rhea" id="RHEA:17237"/>
        <dbReference type="ChEBI" id="CHEBI:15378"/>
        <dbReference type="ChEBI" id="CHEBI:30616"/>
        <dbReference type="ChEBI" id="CHEBI:33019"/>
        <dbReference type="ChEBI" id="CHEBI:57692"/>
        <dbReference type="ChEBI" id="CHEBI:58210"/>
        <dbReference type="EC" id="2.7.7.2"/>
    </reaction>
</comment>
<evidence type="ECO:0000256" key="4">
    <source>
        <dbReference type="ARBA" id="ARBA00022630"/>
    </source>
</evidence>
<reference evidence="17" key="1">
    <citation type="submission" date="2021-01" db="EMBL/GenBank/DDBJ databases">
        <title>Modified the classification status of verrucomicrobia.</title>
        <authorList>
            <person name="Feng X."/>
        </authorList>
    </citation>
    <scope>NUCLEOTIDE SEQUENCE</scope>
    <source>
        <strain evidence="17">KCTC 12986</strain>
    </source>
</reference>
<keyword evidence="5 15" id="KW-0288">FMN</keyword>
<comment type="catalytic activity">
    <reaction evidence="13 15">
        <text>riboflavin + ATP = FMN + ADP + H(+)</text>
        <dbReference type="Rhea" id="RHEA:14357"/>
        <dbReference type="ChEBI" id="CHEBI:15378"/>
        <dbReference type="ChEBI" id="CHEBI:30616"/>
        <dbReference type="ChEBI" id="CHEBI:57986"/>
        <dbReference type="ChEBI" id="CHEBI:58210"/>
        <dbReference type="ChEBI" id="CHEBI:456216"/>
        <dbReference type="EC" id="2.7.1.26"/>
    </reaction>
</comment>
<dbReference type="InterPro" id="IPR015865">
    <property type="entry name" value="Riboflavin_kinase_bac/euk"/>
</dbReference>
<dbReference type="EC" id="2.7.7.2" evidence="15"/>
<evidence type="ECO:0000256" key="2">
    <source>
        <dbReference type="ARBA" id="ARBA00004726"/>
    </source>
</evidence>
<evidence type="ECO:0000256" key="10">
    <source>
        <dbReference type="ARBA" id="ARBA00022827"/>
    </source>
</evidence>
<evidence type="ECO:0000256" key="3">
    <source>
        <dbReference type="ARBA" id="ARBA00005201"/>
    </source>
</evidence>
<proteinExistence type="inferred from homology"/>
<comment type="function">
    <text evidence="1">Catalyzes the phosphorylation of riboflavin to FMN followed by the adenylation of FMN to FAD.</text>
</comment>
<keyword evidence="4 15" id="KW-0285">Flavoprotein</keyword>
<accession>A0A934VLE9</accession>
<comment type="pathway">
    <text evidence="3 15">Cofactor biosynthesis; FMN biosynthesis; FMN from riboflavin (ATP route): step 1/1.</text>
</comment>
<evidence type="ECO:0000313" key="18">
    <source>
        <dbReference type="Proteomes" id="UP000604083"/>
    </source>
</evidence>
<dbReference type="Pfam" id="PF01687">
    <property type="entry name" value="Flavokinase"/>
    <property type="match status" value="1"/>
</dbReference>
<keyword evidence="8 15" id="KW-0547">Nucleotide-binding</keyword>
<dbReference type="GO" id="GO:0006747">
    <property type="term" value="P:FAD biosynthetic process"/>
    <property type="evidence" value="ECO:0007669"/>
    <property type="project" value="UniProtKB-UniRule"/>
</dbReference>
<evidence type="ECO:0000313" key="17">
    <source>
        <dbReference type="EMBL" id="MBK1832820.1"/>
    </source>
</evidence>
<dbReference type="Proteomes" id="UP000604083">
    <property type="component" value="Unassembled WGS sequence"/>
</dbReference>
<dbReference type="SUPFAM" id="SSF82114">
    <property type="entry name" value="Riboflavin kinase-like"/>
    <property type="match status" value="1"/>
</dbReference>
<dbReference type="GO" id="GO:0005524">
    <property type="term" value="F:ATP binding"/>
    <property type="evidence" value="ECO:0007669"/>
    <property type="project" value="UniProtKB-UniRule"/>
</dbReference>
<keyword evidence="11 15" id="KW-0067">ATP-binding</keyword>
<keyword evidence="12" id="KW-0511">Multifunctional enzyme</keyword>
<dbReference type="NCBIfam" id="NF004162">
    <property type="entry name" value="PRK05627.1-5"/>
    <property type="match status" value="1"/>
</dbReference>
<dbReference type="AlphaFoldDB" id="A0A934VLE9"/>
<dbReference type="InterPro" id="IPR015864">
    <property type="entry name" value="FAD_synthase"/>
</dbReference>
<dbReference type="CDD" id="cd02064">
    <property type="entry name" value="FAD_synthetase_N"/>
    <property type="match status" value="1"/>
</dbReference>
<evidence type="ECO:0000256" key="6">
    <source>
        <dbReference type="ARBA" id="ARBA00022679"/>
    </source>
</evidence>
<evidence type="ECO:0000256" key="9">
    <source>
        <dbReference type="ARBA" id="ARBA00022777"/>
    </source>
</evidence>
<dbReference type="PANTHER" id="PTHR22749">
    <property type="entry name" value="RIBOFLAVIN KINASE/FMN ADENYLYLTRANSFERASE"/>
    <property type="match status" value="1"/>
</dbReference>
<dbReference type="InterPro" id="IPR023465">
    <property type="entry name" value="Riboflavin_kinase_dom_sf"/>
</dbReference>
<organism evidence="17 18">
    <name type="scientific">Roseibacillus ishigakijimensis</name>
    <dbReference type="NCBI Taxonomy" id="454146"/>
    <lineage>
        <taxon>Bacteria</taxon>
        <taxon>Pseudomonadati</taxon>
        <taxon>Verrucomicrobiota</taxon>
        <taxon>Verrucomicrobiia</taxon>
        <taxon>Verrucomicrobiales</taxon>
        <taxon>Verrucomicrobiaceae</taxon>
        <taxon>Roseibacillus</taxon>
    </lineage>
</organism>
<feature type="domain" description="Photolyase/cryptochrome alpha/beta" evidence="16">
    <location>
        <begin position="1"/>
        <end position="157"/>
    </location>
</feature>
<dbReference type="PROSITE" id="PS51645">
    <property type="entry name" value="PHR_CRY_ALPHA_BETA"/>
    <property type="match status" value="1"/>
</dbReference>
<comment type="caution">
    <text evidence="17">The sequence shown here is derived from an EMBL/GenBank/DDBJ whole genome shotgun (WGS) entry which is preliminary data.</text>
</comment>
<dbReference type="Pfam" id="PF06574">
    <property type="entry name" value="FAD_syn"/>
    <property type="match status" value="1"/>
</dbReference>
<dbReference type="GO" id="GO:0008531">
    <property type="term" value="F:riboflavin kinase activity"/>
    <property type="evidence" value="ECO:0007669"/>
    <property type="project" value="UniProtKB-UniRule"/>
</dbReference>
<evidence type="ECO:0000256" key="12">
    <source>
        <dbReference type="ARBA" id="ARBA00023268"/>
    </source>
</evidence>
<dbReference type="GO" id="GO:0009231">
    <property type="term" value="P:riboflavin biosynthetic process"/>
    <property type="evidence" value="ECO:0007669"/>
    <property type="project" value="InterPro"/>
</dbReference>
<dbReference type="GO" id="GO:0009398">
    <property type="term" value="P:FMN biosynthetic process"/>
    <property type="evidence" value="ECO:0007669"/>
    <property type="project" value="UniProtKB-UniRule"/>
</dbReference>
<evidence type="ECO:0000256" key="7">
    <source>
        <dbReference type="ARBA" id="ARBA00022695"/>
    </source>
</evidence>
<protein>
    <recommendedName>
        <fullName evidence="15">Riboflavin biosynthesis protein</fullName>
    </recommendedName>
    <domain>
        <recommendedName>
            <fullName evidence="15">Riboflavin kinase</fullName>
            <ecNumber evidence="15">2.7.1.26</ecNumber>
        </recommendedName>
        <alternativeName>
            <fullName evidence="15">Flavokinase</fullName>
        </alternativeName>
    </domain>
    <domain>
        <recommendedName>
            <fullName evidence="15">FMN adenylyltransferase</fullName>
            <ecNumber evidence="15">2.7.7.2</ecNumber>
        </recommendedName>
        <alternativeName>
            <fullName evidence="15">FAD pyrophosphorylase</fullName>
        </alternativeName>
        <alternativeName>
            <fullName evidence="15">FAD synthase</fullName>
        </alternativeName>
    </domain>
</protein>
<evidence type="ECO:0000256" key="13">
    <source>
        <dbReference type="ARBA" id="ARBA00047880"/>
    </source>
</evidence>
<dbReference type="PIRSF" id="PIRSF004491">
    <property type="entry name" value="FAD_Synth"/>
    <property type="match status" value="1"/>
</dbReference>
<evidence type="ECO:0000256" key="8">
    <source>
        <dbReference type="ARBA" id="ARBA00022741"/>
    </source>
</evidence>
<evidence type="ECO:0000259" key="16">
    <source>
        <dbReference type="PROSITE" id="PS51645"/>
    </source>
</evidence>
<dbReference type="SMART" id="SM00904">
    <property type="entry name" value="Flavokinase"/>
    <property type="match status" value="1"/>
</dbReference>
<gene>
    <name evidence="17" type="ORF">JIN78_02000</name>
</gene>
<dbReference type="SUPFAM" id="SSF52374">
    <property type="entry name" value="Nucleotidylyl transferase"/>
    <property type="match status" value="1"/>
</dbReference>
<dbReference type="InterPro" id="IPR006050">
    <property type="entry name" value="DNA_photolyase_N"/>
</dbReference>
<dbReference type="RefSeq" id="WP_200390256.1">
    <property type="nucleotide sequence ID" value="NZ_JAENIO010000003.1"/>
</dbReference>
<keyword evidence="10 15" id="KW-0274">FAD</keyword>
<comment type="pathway">
    <text evidence="2 15">Cofactor biosynthesis; FAD biosynthesis; FAD from FMN: step 1/1.</text>
</comment>
<dbReference type="FunFam" id="3.40.50.620:FF:000021">
    <property type="entry name" value="Riboflavin biosynthesis protein"/>
    <property type="match status" value="1"/>
</dbReference>
<dbReference type="Gene3D" id="3.40.50.620">
    <property type="entry name" value="HUPs"/>
    <property type="match status" value="1"/>
</dbReference>
<keyword evidence="18" id="KW-1185">Reference proteome</keyword>
<dbReference type="GO" id="GO:0003919">
    <property type="term" value="F:FMN adenylyltransferase activity"/>
    <property type="evidence" value="ECO:0007669"/>
    <property type="project" value="UniProtKB-UniRule"/>
</dbReference>
<dbReference type="PANTHER" id="PTHR22749:SF6">
    <property type="entry name" value="RIBOFLAVIN KINASE"/>
    <property type="match status" value="1"/>
</dbReference>
<keyword evidence="9 15" id="KW-0418">Kinase</keyword>
<keyword evidence="7 15" id="KW-0548">Nucleotidyltransferase</keyword>
<evidence type="ECO:0000256" key="15">
    <source>
        <dbReference type="PIRNR" id="PIRNR004491"/>
    </source>
</evidence>
<evidence type="ECO:0000256" key="1">
    <source>
        <dbReference type="ARBA" id="ARBA00002121"/>
    </source>
</evidence>